<keyword evidence="3" id="KW-1185">Reference proteome</keyword>
<name>A0A109K4C2_9BRAD</name>
<proteinExistence type="predicted"/>
<organism evidence="2 3">
    <name type="scientific">Bradyrhizobium macuxiense</name>
    <dbReference type="NCBI Taxonomy" id="1755647"/>
    <lineage>
        <taxon>Bacteria</taxon>
        <taxon>Pseudomonadati</taxon>
        <taxon>Pseudomonadota</taxon>
        <taxon>Alphaproteobacteria</taxon>
        <taxon>Hyphomicrobiales</taxon>
        <taxon>Nitrobacteraceae</taxon>
        <taxon>Bradyrhizobium</taxon>
    </lineage>
</organism>
<dbReference type="OrthoDB" id="9784724at2"/>
<dbReference type="RefSeq" id="WP_066500583.1">
    <property type="nucleotide sequence ID" value="NZ_LNCU01000019.1"/>
</dbReference>
<reference evidence="2 3" key="1">
    <citation type="submission" date="2015-11" db="EMBL/GenBank/DDBJ databases">
        <title>Draft Genome Sequence of the Strain BR 10303 (Bradyrhizobium sp.) isolated from nodules of Centrolobium paraense.</title>
        <authorList>
            <person name="Zelli J.E."/>
            <person name="Simoes-Araujo J.L."/>
            <person name="Barauna A.C."/>
            <person name="Silva K."/>
        </authorList>
    </citation>
    <scope>NUCLEOTIDE SEQUENCE [LARGE SCALE GENOMIC DNA]</scope>
    <source>
        <strain evidence="2 3">BR 10303</strain>
    </source>
</reference>
<evidence type="ECO:0000313" key="2">
    <source>
        <dbReference type="EMBL" id="KWV60498.1"/>
    </source>
</evidence>
<protein>
    <recommendedName>
        <fullName evidence="4">Tyr recombinase domain-containing protein</fullName>
    </recommendedName>
</protein>
<feature type="compositionally biased region" description="Basic and acidic residues" evidence="1">
    <location>
        <begin position="29"/>
        <end position="41"/>
    </location>
</feature>
<feature type="compositionally biased region" description="Basic and acidic residues" evidence="1">
    <location>
        <begin position="1"/>
        <end position="20"/>
    </location>
</feature>
<gene>
    <name evidence="2" type="ORF">AS156_29415</name>
</gene>
<evidence type="ECO:0000256" key="1">
    <source>
        <dbReference type="SAM" id="MobiDB-lite"/>
    </source>
</evidence>
<accession>A0A109K4C2</accession>
<comment type="caution">
    <text evidence="2">The sequence shown here is derived from an EMBL/GenBank/DDBJ whole genome shotgun (WGS) entry which is preliminary data.</text>
</comment>
<sequence length="122" mass="13922">MPLHEDLKRQGLLKYKESRNGRPPFYDPGRSRGGRDAGKHCRKTGERLGAWIGSEEVGVTDEKVAPNHGWRHRFSSLARHVGMHIDVQNIIQGHAGEKVASDYGDAWIETAYREIMKIPRYE</sequence>
<evidence type="ECO:0008006" key="4">
    <source>
        <dbReference type="Google" id="ProtNLM"/>
    </source>
</evidence>
<feature type="region of interest" description="Disordered" evidence="1">
    <location>
        <begin position="1"/>
        <end position="41"/>
    </location>
</feature>
<evidence type="ECO:0000313" key="3">
    <source>
        <dbReference type="Proteomes" id="UP000057737"/>
    </source>
</evidence>
<dbReference type="EMBL" id="LNCU01000019">
    <property type="protein sequence ID" value="KWV60498.1"/>
    <property type="molecule type" value="Genomic_DNA"/>
</dbReference>
<dbReference type="Proteomes" id="UP000057737">
    <property type="component" value="Unassembled WGS sequence"/>
</dbReference>
<dbReference type="AlphaFoldDB" id="A0A109K4C2"/>